<organism evidence="8 9">
    <name type="scientific">Reichenbachiella ulvae</name>
    <dbReference type="NCBI Taxonomy" id="2980104"/>
    <lineage>
        <taxon>Bacteria</taxon>
        <taxon>Pseudomonadati</taxon>
        <taxon>Bacteroidota</taxon>
        <taxon>Cytophagia</taxon>
        <taxon>Cytophagales</taxon>
        <taxon>Reichenbachiellaceae</taxon>
        <taxon>Reichenbachiella</taxon>
    </lineage>
</organism>
<keyword evidence="5" id="KW-0326">Glycosidase</keyword>
<sequence>MNHFDWKGIVKGKRALKTENILIQSVFLMAWFTLVSCDETSFVDLSGQWMYRLDTVEVGEQEKWFTQHFEENGLFLPAALRDQNIGHTPSVETQWTGGIYDSSWYFLPEMAKYRNAVPSKFPFWLTPVKRYVGKAWYQKEINIPADWKGEQLELFLERPHWQTQVWFDDQEIGSENSLSTPHVFILASALVTSGQHRITICVDNAIRGIDPGINSHSISDHTQGNWNGIVGKMELRRVESISIAQVRIMPNLQKQRVSVEISLSGNNATGEVDVTLAAVGVNHSHEVKANTKTCNLKDGKILAHLDMGEDFNTWSEFAPNLYELSIALKDSNGNSLQQTQTFGMREFTIDQKQFEINGTPVFLRGTTDCSVFPLTGYPPTDVPSWEKIFKKCRSFGLNHVRFHSYCPPEAAFVAADKIGIYLQVEGPSWAKYSVTLGDGLPIDQYLMDETRHIIDTYGNHPSFVMMAYGNEPSGNYVPYLENWVDYFREYDPQRVFTGASTGRSWSIIDNSDFIVRSPPRGLEWDKRKPESDFDYRDKTENQNRPYVTFEMGQWCAFPNFEEIDKYTGSLKALNFELFQENLHDHHMGDQAHDFLMASGKLQASCYKQEIEATLRTPNLAGFQLLSLNDFSGQGTALVGVLDAFWEEKGYISADEFRQFCQEVVPLVRLPRYTFSSQEQLKAEIEVANFGAAVMKDASIGWRLSTTDSTVVNKGELDSRDIPIGLVAVGGISVPLESIKKAQKLILEVQIGNYRNQWSIWVYPPIQNPAETKDIFITDTLGEKAVNMLKDGGKVLLQAAGKVENGKNVKQHYMPAFWNTSWFRMRPPHTTGVLIDEAHPVFDQFPTDYYSDLQWWELVNQQQVMNLEYFPPAFRPIVQPIDTWFLNRRLAMLFEAKVGEGRLMVCSIDWDKENSGVVSQQFRQSLLSYMNSTAFQPENQMELSVIQELFEEKEREEWHSFVNDNP</sequence>
<name>A0ABT3CUR3_9BACT</name>
<dbReference type="Proteomes" id="UP001300692">
    <property type="component" value="Unassembled WGS sequence"/>
</dbReference>
<keyword evidence="9" id="KW-1185">Reference proteome</keyword>
<comment type="caution">
    <text evidence="8">The sequence shown here is derived from an EMBL/GenBank/DDBJ whole genome shotgun (WGS) entry which is preliminary data.</text>
</comment>
<proteinExistence type="inferred from homology"/>
<feature type="domain" description="Glycoside hydrolase family 2 catalytic" evidence="7">
    <location>
        <begin position="348"/>
        <end position="527"/>
    </location>
</feature>
<evidence type="ECO:0000256" key="5">
    <source>
        <dbReference type="ARBA" id="ARBA00023295"/>
    </source>
</evidence>
<evidence type="ECO:0000256" key="3">
    <source>
        <dbReference type="ARBA" id="ARBA00012756"/>
    </source>
</evidence>
<reference evidence="8 9" key="1">
    <citation type="submission" date="2022-10" db="EMBL/GenBank/DDBJ databases">
        <title>Comparative genomics and taxonomic characterization of three novel marine species of genus Reichenbachiella exhibiting antioxidant and polysaccharide degradation activities.</title>
        <authorList>
            <person name="Muhammad N."/>
            <person name="Lee Y.-J."/>
            <person name="Ko J."/>
            <person name="Kim S.-G."/>
        </authorList>
    </citation>
    <scope>NUCLEOTIDE SEQUENCE [LARGE SCALE GENOMIC DNA]</scope>
    <source>
        <strain evidence="8 9">ABR2-5</strain>
    </source>
</reference>
<protein>
    <recommendedName>
        <fullName evidence="3">beta-galactosidase</fullName>
        <ecNumber evidence="3">3.2.1.23</ecNumber>
    </recommendedName>
</protein>
<dbReference type="Gene3D" id="2.60.40.10">
    <property type="entry name" value="Immunoglobulins"/>
    <property type="match status" value="1"/>
</dbReference>
<dbReference type="Pfam" id="PF02836">
    <property type="entry name" value="Glyco_hydro_2_C"/>
    <property type="match status" value="1"/>
</dbReference>
<dbReference type="PANTHER" id="PTHR46323">
    <property type="entry name" value="BETA-GALACTOSIDASE"/>
    <property type="match status" value="1"/>
</dbReference>
<dbReference type="InterPro" id="IPR008979">
    <property type="entry name" value="Galactose-bd-like_sf"/>
</dbReference>
<evidence type="ECO:0000313" key="9">
    <source>
        <dbReference type="Proteomes" id="UP001300692"/>
    </source>
</evidence>
<dbReference type="InterPro" id="IPR006103">
    <property type="entry name" value="Glyco_hydro_2_cat"/>
</dbReference>
<dbReference type="InterPro" id="IPR017853">
    <property type="entry name" value="GH"/>
</dbReference>
<dbReference type="EMBL" id="JAOYOD010000001">
    <property type="protein sequence ID" value="MCV9387337.1"/>
    <property type="molecule type" value="Genomic_DNA"/>
</dbReference>
<dbReference type="Pfam" id="PF00703">
    <property type="entry name" value="Glyco_hydro_2"/>
    <property type="match status" value="1"/>
</dbReference>
<dbReference type="InterPro" id="IPR036156">
    <property type="entry name" value="Beta-gal/glucu_dom_sf"/>
</dbReference>
<dbReference type="EC" id="3.2.1.23" evidence="3"/>
<evidence type="ECO:0000256" key="1">
    <source>
        <dbReference type="ARBA" id="ARBA00001412"/>
    </source>
</evidence>
<evidence type="ECO:0000259" key="7">
    <source>
        <dbReference type="Pfam" id="PF02836"/>
    </source>
</evidence>
<comment type="catalytic activity">
    <reaction evidence="1">
        <text>Hydrolysis of terminal non-reducing beta-D-galactose residues in beta-D-galactosides.</text>
        <dbReference type="EC" id="3.2.1.23"/>
    </reaction>
</comment>
<dbReference type="Gene3D" id="2.60.120.260">
    <property type="entry name" value="Galactose-binding domain-like"/>
    <property type="match status" value="1"/>
</dbReference>
<accession>A0ABT3CUR3</accession>
<dbReference type="SUPFAM" id="SSF49785">
    <property type="entry name" value="Galactose-binding domain-like"/>
    <property type="match status" value="1"/>
</dbReference>
<dbReference type="SUPFAM" id="SSF49303">
    <property type="entry name" value="beta-Galactosidase/glucuronidase domain"/>
    <property type="match status" value="1"/>
</dbReference>
<evidence type="ECO:0000256" key="4">
    <source>
        <dbReference type="ARBA" id="ARBA00022801"/>
    </source>
</evidence>
<keyword evidence="4" id="KW-0378">Hydrolase</keyword>
<evidence type="ECO:0000256" key="2">
    <source>
        <dbReference type="ARBA" id="ARBA00007401"/>
    </source>
</evidence>
<evidence type="ECO:0000259" key="6">
    <source>
        <dbReference type="Pfam" id="PF00703"/>
    </source>
</evidence>
<dbReference type="SUPFAM" id="SSF51445">
    <property type="entry name" value="(Trans)glycosidases"/>
    <property type="match status" value="1"/>
</dbReference>
<evidence type="ECO:0000313" key="8">
    <source>
        <dbReference type="EMBL" id="MCV9387337.1"/>
    </source>
</evidence>
<dbReference type="PANTHER" id="PTHR46323:SF2">
    <property type="entry name" value="BETA-GALACTOSIDASE"/>
    <property type="match status" value="1"/>
</dbReference>
<feature type="domain" description="Glycoside hydrolase family 2 immunoglobulin-like beta-sandwich" evidence="6">
    <location>
        <begin position="242"/>
        <end position="345"/>
    </location>
</feature>
<comment type="similarity">
    <text evidence="2">Belongs to the glycosyl hydrolase 2 family.</text>
</comment>
<dbReference type="InterPro" id="IPR006102">
    <property type="entry name" value="Ig-like_GH2"/>
</dbReference>
<dbReference type="InterPro" id="IPR050347">
    <property type="entry name" value="Bact_Beta-galactosidase"/>
</dbReference>
<dbReference type="RefSeq" id="WP_264138161.1">
    <property type="nucleotide sequence ID" value="NZ_JAOYOD010000001.1"/>
</dbReference>
<dbReference type="Gene3D" id="3.20.20.80">
    <property type="entry name" value="Glycosidases"/>
    <property type="match status" value="1"/>
</dbReference>
<dbReference type="InterPro" id="IPR013783">
    <property type="entry name" value="Ig-like_fold"/>
</dbReference>
<gene>
    <name evidence="8" type="ORF">N7U62_11725</name>
</gene>